<keyword evidence="11" id="KW-1185">Reference proteome</keyword>
<dbReference type="AlphaFoldDB" id="A0A9P5VIG3"/>
<dbReference type="GO" id="GO:0071036">
    <property type="term" value="P:nuclear polyadenylation-dependent snoRNA catabolic process"/>
    <property type="evidence" value="ECO:0007669"/>
    <property type="project" value="TreeGrafter"/>
</dbReference>
<dbReference type="InterPro" id="IPR001878">
    <property type="entry name" value="Znf_CCHC"/>
</dbReference>
<proteinExistence type="predicted"/>
<evidence type="ECO:0000256" key="6">
    <source>
        <dbReference type="ARBA" id="ARBA00023242"/>
    </source>
</evidence>
<organism evidence="10 11">
    <name type="scientific">Podila minutissima</name>
    <dbReference type="NCBI Taxonomy" id="64525"/>
    <lineage>
        <taxon>Eukaryota</taxon>
        <taxon>Fungi</taxon>
        <taxon>Fungi incertae sedis</taxon>
        <taxon>Mucoromycota</taxon>
        <taxon>Mortierellomycotina</taxon>
        <taxon>Mortierellomycetes</taxon>
        <taxon>Mortierellales</taxon>
        <taxon>Mortierellaceae</taxon>
        <taxon>Podila</taxon>
    </lineage>
</organism>
<feature type="compositionally biased region" description="Low complexity" evidence="8">
    <location>
        <begin position="502"/>
        <end position="515"/>
    </location>
</feature>
<name>A0A9P5VIG3_9FUNG</name>
<dbReference type="SMART" id="SM00343">
    <property type="entry name" value="ZnF_C2HC"/>
    <property type="match status" value="5"/>
</dbReference>
<feature type="domain" description="CCHC-type" evidence="9">
    <location>
        <begin position="234"/>
        <end position="247"/>
    </location>
</feature>
<feature type="compositionally biased region" description="Polar residues" evidence="8">
    <location>
        <begin position="67"/>
        <end position="78"/>
    </location>
</feature>
<feature type="compositionally biased region" description="Acidic residues" evidence="8">
    <location>
        <begin position="25"/>
        <end position="36"/>
    </location>
</feature>
<dbReference type="GO" id="GO:0003723">
    <property type="term" value="F:RNA binding"/>
    <property type="evidence" value="ECO:0007669"/>
    <property type="project" value="TreeGrafter"/>
</dbReference>
<feature type="region of interest" description="Disordered" evidence="8">
    <location>
        <begin position="354"/>
        <end position="597"/>
    </location>
</feature>
<dbReference type="GO" id="GO:0071037">
    <property type="term" value="P:nuclear polyadenylation-dependent snRNA catabolic process"/>
    <property type="evidence" value="ECO:0007669"/>
    <property type="project" value="TreeGrafter"/>
</dbReference>
<protein>
    <recommendedName>
        <fullName evidence="9">CCHC-type domain-containing protein</fullName>
    </recommendedName>
</protein>
<evidence type="ECO:0000313" key="10">
    <source>
        <dbReference type="EMBL" id="KAF9325870.1"/>
    </source>
</evidence>
<evidence type="ECO:0000256" key="8">
    <source>
        <dbReference type="SAM" id="MobiDB-lite"/>
    </source>
</evidence>
<gene>
    <name evidence="10" type="ORF">BG006_010651</name>
</gene>
<dbReference type="Gene3D" id="4.10.60.10">
    <property type="entry name" value="Zinc finger, CCHC-type"/>
    <property type="match status" value="2"/>
</dbReference>
<dbReference type="PANTHER" id="PTHR46543">
    <property type="entry name" value="ZINC FINGER CCHC DOMAIN-CONTAINING PROTEIN 7"/>
    <property type="match status" value="1"/>
</dbReference>
<reference evidence="10" key="1">
    <citation type="journal article" date="2020" name="Fungal Divers.">
        <title>Resolving the Mortierellaceae phylogeny through synthesis of multi-gene phylogenetics and phylogenomics.</title>
        <authorList>
            <person name="Vandepol N."/>
            <person name="Liber J."/>
            <person name="Desiro A."/>
            <person name="Na H."/>
            <person name="Kennedy M."/>
            <person name="Barry K."/>
            <person name="Grigoriev I.V."/>
            <person name="Miller A.N."/>
            <person name="O'Donnell K."/>
            <person name="Stajich J.E."/>
            <person name="Bonito G."/>
        </authorList>
    </citation>
    <scope>NUCLEOTIDE SEQUENCE</scope>
    <source>
        <strain evidence="10">NVP1</strain>
    </source>
</reference>
<dbReference type="GO" id="GO:0071039">
    <property type="term" value="P:nuclear polyadenylation-dependent CUT catabolic process"/>
    <property type="evidence" value="ECO:0007669"/>
    <property type="project" value="TreeGrafter"/>
</dbReference>
<comment type="subcellular location">
    <subcellularLocation>
        <location evidence="1">Nucleus</location>
    </subcellularLocation>
</comment>
<dbReference type="GO" id="GO:0071038">
    <property type="term" value="P:TRAMP-dependent tRNA surveillance pathway"/>
    <property type="evidence" value="ECO:0007669"/>
    <property type="project" value="TreeGrafter"/>
</dbReference>
<keyword evidence="5" id="KW-0862">Zinc</keyword>
<evidence type="ECO:0000256" key="3">
    <source>
        <dbReference type="ARBA" id="ARBA00022737"/>
    </source>
</evidence>
<dbReference type="SUPFAM" id="SSF57756">
    <property type="entry name" value="Retrovirus zinc finger-like domains"/>
    <property type="match status" value="2"/>
</dbReference>
<dbReference type="GO" id="GO:0031499">
    <property type="term" value="C:TRAMP complex"/>
    <property type="evidence" value="ECO:0007669"/>
    <property type="project" value="TreeGrafter"/>
</dbReference>
<feature type="compositionally biased region" description="Acidic residues" evidence="8">
    <location>
        <begin position="149"/>
        <end position="175"/>
    </location>
</feature>
<feature type="compositionally biased region" description="Basic and acidic residues" evidence="8">
    <location>
        <begin position="369"/>
        <end position="468"/>
    </location>
</feature>
<dbReference type="EMBL" id="JAAAUY010000859">
    <property type="protein sequence ID" value="KAF9325870.1"/>
    <property type="molecule type" value="Genomic_DNA"/>
</dbReference>
<evidence type="ECO:0000256" key="5">
    <source>
        <dbReference type="ARBA" id="ARBA00022833"/>
    </source>
</evidence>
<accession>A0A9P5VIG3</accession>
<evidence type="ECO:0000256" key="4">
    <source>
        <dbReference type="ARBA" id="ARBA00022771"/>
    </source>
</evidence>
<evidence type="ECO:0000259" key="9">
    <source>
        <dbReference type="PROSITE" id="PS50158"/>
    </source>
</evidence>
<feature type="domain" description="CCHC-type" evidence="9">
    <location>
        <begin position="271"/>
        <end position="286"/>
    </location>
</feature>
<feature type="region of interest" description="Disordered" evidence="8">
    <location>
        <begin position="55"/>
        <end position="175"/>
    </location>
</feature>
<dbReference type="Pfam" id="PF00098">
    <property type="entry name" value="zf-CCHC"/>
    <property type="match status" value="1"/>
</dbReference>
<keyword evidence="6" id="KW-0539">Nucleus</keyword>
<feature type="compositionally biased region" description="Polar residues" evidence="8">
    <location>
        <begin position="469"/>
        <end position="479"/>
    </location>
</feature>
<keyword evidence="4 7" id="KW-0863">Zinc-finger</keyword>
<dbReference type="GO" id="GO:0071035">
    <property type="term" value="P:nuclear polyadenylation-dependent rRNA catabolic process"/>
    <property type="evidence" value="ECO:0007669"/>
    <property type="project" value="TreeGrafter"/>
</dbReference>
<feature type="compositionally biased region" description="Basic and acidic residues" evidence="8">
    <location>
        <begin position="11"/>
        <end position="24"/>
    </location>
</feature>
<keyword evidence="2" id="KW-0479">Metal-binding</keyword>
<dbReference type="PANTHER" id="PTHR46543:SF1">
    <property type="entry name" value="ZINC FINGER CCHC DOMAIN-CONTAINING PROTEIN 7"/>
    <property type="match status" value="1"/>
</dbReference>
<sequence>MAYDDDDDDDQYRQYEDEMYKDASDEGENSDEIESDVEANLLGHIHYSSDLSKTLGIQNGTKHDTNSEGSPTAASSGQLAELAAPTESYFKAGTHLTEQENGNEQASEPLSTKHRLDEDDEEESRYSVTKKRDSKNTLAQASPSKLDISDESDADSVADFEDEEEGYEGSDDEDDIVEDKQEMREHVIDLASLMNGTAPEVGDAPATDLSHLEDEKFKGRGRYYIEPEVSRAQCYICGQTGHQQRNCTTTRCYVCGAVGEHSPDQCPESMCYKCRRKGHISMNCPQPRGFSGCSECYSYDHVAENCPTIWREYEYLPGEPVNSSVVAYCYNCADVGHFGDECNVRRPQYAQHTTSAFTSGKIKNPSSHSNRDDYRSNDYSNDRDRRRDYDRHGRDRDRDRDRDYDRRSGDKKKSRDRDRDRERDRDRDRERDRDRDRRQEKEGDKYRSRNRDRDRDLENSRDYDDYRTRSSTSQSTPHNAPTMATGGTVYTHPLPTKPTPRPNNNRPSSRPTSRRNSPERISRPEGGSRMSFAEQNAFPRGGGGGSPRGGSGVTAYPANHGADGLIGAVRQSDRNGQPGPMYTGGYSRTSIDPRARN</sequence>
<evidence type="ECO:0000256" key="2">
    <source>
        <dbReference type="ARBA" id="ARBA00022723"/>
    </source>
</evidence>
<feature type="compositionally biased region" description="Gly residues" evidence="8">
    <location>
        <begin position="540"/>
        <end position="552"/>
    </location>
</feature>
<feature type="compositionally biased region" description="Polar residues" evidence="8">
    <location>
        <begin position="99"/>
        <end position="110"/>
    </location>
</feature>
<feature type="domain" description="CCHC-type" evidence="9">
    <location>
        <begin position="329"/>
        <end position="342"/>
    </location>
</feature>
<feature type="region of interest" description="Disordered" evidence="8">
    <location>
        <begin position="1"/>
        <end position="36"/>
    </location>
</feature>
<evidence type="ECO:0000256" key="1">
    <source>
        <dbReference type="ARBA" id="ARBA00004123"/>
    </source>
</evidence>
<dbReference type="PROSITE" id="PS50158">
    <property type="entry name" value="ZF_CCHC"/>
    <property type="match status" value="3"/>
</dbReference>
<comment type="caution">
    <text evidence="10">The sequence shown here is derived from an EMBL/GenBank/DDBJ whole genome shotgun (WGS) entry which is preliminary data.</text>
</comment>
<dbReference type="Proteomes" id="UP000696485">
    <property type="component" value="Unassembled WGS sequence"/>
</dbReference>
<dbReference type="GO" id="GO:0008270">
    <property type="term" value="F:zinc ion binding"/>
    <property type="evidence" value="ECO:0007669"/>
    <property type="project" value="UniProtKB-KW"/>
</dbReference>
<feature type="compositionally biased region" description="Acidic residues" evidence="8">
    <location>
        <begin position="1"/>
        <end position="10"/>
    </location>
</feature>
<evidence type="ECO:0000256" key="7">
    <source>
        <dbReference type="PROSITE-ProRule" id="PRU00047"/>
    </source>
</evidence>
<evidence type="ECO:0000313" key="11">
    <source>
        <dbReference type="Proteomes" id="UP000696485"/>
    </source>
</evidence>
<dbReference type="GO" id="GO:0071031">
    <property type="term" value="P:nuclear mRNA surveillance of mRNA 3'-end processing"/>
    <property type="evidence" value="ECO:0007669"/>
    <property type="project" value="TreeGrafter"/>
</dbReference>
<dbReference type="InterPro" id="IPR036875">
    <property type="entry name" value="Znf_CCHC_sf"/>
</dbReference>
<keyword evidence="3" id="KW-0677">Repeat</keyword>
<dbReference type="InterPro" id="IPR051644">
    <property type="entry name" value="TRAMP_AT-DNA-binding"/>
</dbReference>